<protein>
    <submittedName>
        <fullName evidence="1">Uncharacterized protein</fullName>
    </submittedName>
</protein>
<organism evidence="1 2">
    <name type="scientific">Catenibacterium faecis</name>
    <dbReference type="NCBI Taxonomy" id="2764323"/>
    <lineage>
        <taxon>Bacteria</taxon>
        <taxon>Bacillati</taxon>
        <taxon>Bacillota</taxon>
        <taxon>Erysipelotrichia</taxon>
        <taxon>Erysipelotrichales</taxon>
        <taxon>Coprobacillaceae</taxon>
        <taxon>Catenibacterium</taxon>
    </lineage>
</organism>
<comment type="caution">
    <text evidence="1">The sequence shown here is derived from an EMBL/GenBank/DDBJ whole genome shotgun (WGS) entry which is preliminary data.</text>
</comment>
<keyword evidence="2" id="KW-1185">Reference proteome</keyword>
<sequence>MIIKISNHFNISVDNLLKQDHQIVSKIDFQKRNQEFILLC</sequence>
<proteinExistence type="predicted"/>
<reference evidence="1 2" key="1">
    <citation type="submission" date="2020-08" db="EMBL/GenBank/DDBJ databases">
        <authorList>
            <person name="Liu C."/>
            <person name="Sun Q."/>
        </authorList>
    </citation>
    <scope>NUCLEOTIDE SEQUENCE [LARGE SCALE GENOMIC DNA]</scope>
    <source>
        <strain evidence="1 2">NSJ-22</strain>
    </source>
</reference>
<accession>A0ABR7K7U0</accession>
<evidence type="ECO:0000313" key="1">
    <source>
        <dbReference type="EMBL" id="MBC6008778.1"/>
    </source>
</evidence>
<name>A0ABR7K7U0_9FIRM</name>
<gene>
    <name evidence="1" type="ORF">H8909_00670</name>
</gene>
<evidence type="ECO:0000313" key="2">
    <source>
        <dbReference type="Proteomes" id="UP000603474"/>
    </source>
</evidence>
<dbReference type="Proteomes" id="UP000603474">
    <property type="component" value="Unassembled WGS sequence"/>
</dbReference>
<dbReference type="EMBL" id="JACRWG010000001">
    <property type="protein sequence ID" value="MBC6008778.1"/>
    <property type="molecule type" value="Genomic_DNA"/>
</dbReference>